<evidence type="ECO:0000313" key="2">
    <source>
        <dbReference type="EMBL" id="PLW46844.1"/>
    </source>
</evidence>
<accession>A0A2N5VA55</accession>
<dbReference type="GO" id="GO:0000288">
    <property type="term" value="P:nuclear-transcribed mRNA catabolic process, deadenylation-dependent decay"/>
    <property type="evidence" value="ECO:0007669"/>
    <property type="project" value="TreeGrafter"/>
</dbReference>
<reference evidence="2 3" key="1">
    <citation type="submission" date="2017-11" db="EMBL/GenBank/DDBJ databases">
        <title>De novo assembly and phasing of dikaryotic genomes from two isolates of Puccinia coronata f. sp. avenae, the causal agent of oat crown rust.</title>
        <authorList>
            <person name="Miller M.E."/>
            <person name="Zhang Y."/>
            <person name="Omidvar V."/>
            <person name="Sperschneider J."/>
            <person name="Schwessinger B."/>
            <person name="Raley C."/>
            <person name="Palmer J.M."/>
            <person name="Garnica D."/>
            <person name="Upadhyaya N."/>
            <person name="Rathjen J."/>
            <person name="Taylor J.M."/>
            <person name="Park R.F."/>
            <person name="Dodds P.N."/>
            <person name="Hirsch C.D."/>
            <person name="Kianian S.F."/>
            <person name="Figueroa M."/>
        </authorList>
    </citation>
    <scope>NUCLEOTIDE SEQUENCE [LARGE SCALE GENOMIC DNA]</scope>
    <source>
        <strain evidence="2">12NC29</strain>
    </source>
</reference>
<keyword evidence="3" id="KW-1185">Reference proteome</keyword>
<feature type="compositionally biased region" description="Acidic residues" evidence="1">
    <location>
        <begin position="244"/>
        <end position="277"/>
    </location>
</feature>
<name>A0A2N5VA55_9BASI</name>
<dbReference type="InterPro" id="IPR052645">
    <property type="entry name" value="Pumilio_domain_protein"/>
</dbReference>
<proteinExistence type="predicted"/>
<dbReference type="STRING" id="200324.A0A2N5VA55"/>
<comment type="caution">
    <text evidence="2">The sequence shown here is derived from an EMBL/GenBank/DDBJ whole genome shotgun (WGS) entry which is preliminary data.</text>
</comment>
<feature type="region of interest" description="Disordered" evidence="1">
    <location>
        <begin position="239"/>
        <end position="321"/>
    </location>
</feature>
<dbReference type="EMBL" id="PGCJ01000115">
    <property type="protein sequence ID" value="PLW46844.1"/>
    <property type="molecule type" value="Genomic_DNA"/>
</dbReference>
<dbReference type="OrthoDB" id="2017782at2759"/>
<dbReference type="AlphaFoldDB" id="A0A2N5VA55"/>
<evidence type="ECO:0000256" key="1">
    <source>
        <dbReference type="SAM" id="MobiDB-lite"/>
    </source>
</evidence>
<dbReference type="Proteomes" id="UP000235388">
    <property type="component" value="Unassembled WGS sequence"/>
</dbReference>
<sequence length="336" mass="36682">MRTCLESKHAGQLQIKRVAIAVILNSITRATNPNGTLQLTCLLDSPGLPGQYRLLAPRLALPRIPHISGVDARASQIIINGIFHSSKLVLEEILGNQAHEVNVHSKTQGRSPQMLPRLLVCSFSANLPAQFKMRLSRKKIPSASPSEAPIQIAKIMLKKNFAALPSNALTDIDLNVPSVQQLLISILRPLEHLTKAVTKIKDEEMLPTEEDAPDLYQNFATMGGSDLSDALNEEGDVTIYMGEPDSDTSDGDHEEADNNDDEGDGHDDDDDDDDNDNDGDKGQDNNQCADKDDPDLDMGISDSGVGNTTVMHQSLDKDNNLDKEAQSLMNFLIEAR</sequence>
<gene>
    <name evidence="2" type="ORF">PCANC_06584</name>
</gene>
<dbReference type="PANTHER" id="PTHR47093">
    <property type="entry name" value="PROTEIN JSN1-RELATED"/>
    <property type="match status" value="1"/>
</dbReference>
<protein>
    <submittedName>
        <fullName evidence="2">Uncharacterized protein</fullName>
    </submittedName>
</protein>
<dbReference type="PANTHER" id="PTHR47093:SF1">
    <property type="entry name" value="PROTEIN JSN1-RELATED"/>
    <property type="match status" value="1"/>
</dbReference>
<organism evidence="2 3">
    <name type="scientific">Puccinia coronata f. sp. avenae</name>
    <dbReference type="NCBI Taxonomy" id="200324"/>
    <lineage>
        <taxon>Eukaryota</taxon>
        <taxon>Fungi</taxon>
        <taxon>Dikarya</taxon>
        <taxon>Basidiomycota</taxon>
        <taxon>Pucciniomycotina</taxon>
        <taxon>Pucciniomycetes</taxon>
        <taxon>Pucciniales</taxon>
        <taxon>Pucciniaceae</taxon>
        <taxon>Puccinia</taxon>
    </lineage>
</organism>
<evidence type="ECO:0000313" key="3">
    <source>
        <dbReference type="Proteomes" id="UP000235388"/>
    </source>
</evidence>